<comment type="similarity">
    <text evidence="1">Belongs to the UDP-glycosyltransferase family.</text>
</comment>
<dbReference type="EMBL" id="AFNH02001018">
    <property type="protein sequence ID" value="EZG45627.1"/>
    <property type="molecule type" value="Genomic_DNA"/>
</dbReference>
<evidence type="ECO:0000313" key="4">
    <source>
        <dbReference type="EMBL" id="EZG45627.1"/>
    </source>
</evidence>
<dbReference type="VEuPathDB" id="CryptoDB:GNI_137730"/>
<protein>
    <submittedName>
        <fullName evidence="4">Uncharacterized protein</fullName>
    </submittedName>
</protein>
<comment type="caution">
    <text evidence="4">The sequence shown here is derived from an EMBL/GenBank/DDBJ whole genome shotgun (WGS) entry which is preliminary data.</text>
</comment>
<evidence type="ECO:0000256" key="3">
    <source>
        <dbReference type="SAM" id="MobiDB-lite"/>
    </source>
</evidence>
<dbReference type="SUPFAM" id="SSF53756">
    <property type="entry name" value="UDP-Glycosyltransferase/glycogen phosphorylase"/>
    <property type="match status" value="1"/>
</dbReference>
<keyword evidence="2" id="KW-0808">Transferase</keyword>
<proteinExistence type="inferred from homology"/>
<dbReference type="PANTHER" id="PTHR11926:SF1494">
    <property type="entry name" value="FLAVONOL 3-O-GLUCOSYLTRANSFERASE UGT76E12-RELATED"/>
    <property type="match status" value="1"/>
</dbReference>
<dbReference type="Gene3D" id="3.40.50.2000">
    <property type="entry name" value="Glycogen Phosphorylase B"/>
    <property type="match status" value="2"/>
</dbReference>
<dbReference type="PANTHER" id="PTHR11926">
    <property type="entry name" value="GLUCOSYL/GLUCURONOSYL TRANSFERASES"/>
    <property type="match status" value="1"/>
</dbReference>
<evidence type="ECO:0000313" key="5">
    <source>
        <dbReference type="Proteomes" id="UP000019763"/>
    </source>
</evidence>
<name>A0A023B0Q4_GRENI</name>
<reference evidence="4" key="1">
    <citation type="submission" date="2013-12" db="EMBL/GenBank/DDBJ databases">
        <authorList>
            <person name="Omoto C.K."/>
            <person name="Sibley D."/>
            <person name="Venepally P."/>
            <person name="Hadjithomas M."/>
            <person name="Karamycheva S."/>
            <person name="Brunk B."/>
            <person name="Roos D."/>
            <person name="Caler E."/>
            <person name="Lorenzi H."/>
        </authorList>
    </citation>
    <scope>NUCLEOTIDE SEQUENCE</scope>
</reference>
<dbReference type="GO" id="GO:0080044">
    <property type="term" value="F:quercetin 7-O-glucosyltransferase activity"/>
    <property type="evidence" value="ECO:0007669"/>
    <property type="project" value="TreeGrafter"/>
</dbReference>
<evidence type="ECO:0000256" key="2">
    <source>
        <dbReference type="ARBA" id="ARBA00022676"/>
    </source>
</evidence>
<feature type="region of interest" description="Disordered" evidence="3">
    <location>
        <begin position="1"/>
        <end position="25"/>
    </location>
</feature>
<dbReference type="GeneID" id="22914893"/>
<feature type="compositionally biased region" description="Low complexity" evidence="3">
    <location>
        <begin position="1"/>
        <end position="12"/>
    </location>
</feature>
<dbReference type="OrthoDB" id="5835829at2759"/>
<organism evidence="4 5">
    <name type="scientific">Gregarina niphandrodes</name>
    <name type="common">Septate eugregarine</name>
    <dbReference type="NCBI Taxonomy" id="110365"/>
    <lineage>
        <taxon>Eukaryota</taxon>
        <taxon>Sar</taxon>
        <taxon>Alveolata</taxon>
        <taxon>Apicomplexa</taxon>
        <taxon>Conoidasida</taxon>
        <taxon>Gregarinasina</taxon>
        <taxon>Eugregarinorida</taxon>
        <taxon>Gregarinidae</taxon>
        <taxon>Gregarina</taxon>
    </lineage>
</organism>
<gene>
    <name evidence="4" type="ORF">GNI_137730</name>
</gene>
<dbReference type="RefSeq" id="XP_011132469.1">
    <property type="nucleotide sequence ID" value="XM_011134167.1"/>
</dbReference>
<accession>A0A023B0Q4</accession>
<evidence type="ECO:0000256" key="1">
    <source>
        <dbReference type="ARBA" id="ARBA00009995"/>
    </source>
</evidence>
<keyword evidence="5" id="KW-1185">Reference proteome</keyword>
<dbReference type="Proteomes" id="UP000019763">
    <property type="component" value="Unassembled WGS sequence"/>
</dbReference>
<dbReference type="GO" id="GO:0080043">
    <property type="term" value="F:quercetin 3-O-glucosyltransferase activity"/>
    <property type="evidence" value="ECO:0007669"/>
    <property type="project" value="TreeGrafter"/>
</dbReference>
<keyword evidence="2" id="KW-0328">Glycosyltransferase</keyword>
<sequence length="417" mass="46394">MSSSVSVPSGVSDYRNESGSENVNKSTTMVPGEVVIREVAMLCNLGLGHINPSLQFHTCLCAHGYTSTLFAPVNRVQRDEMTKRAKTIIKLERLVEYCQRLMPCPDEVPQALEAKSVMEGEPEANGALGDKVEEILALEMGPGLTLVLIEVKAAVIEELIDIYSDLHWQYNLWYKIVVEYYEGVHSNRGKVRPIAVFGDFMTVADVPVAEFFEAQCWTFCPSPCIVIGAFDNFFLSVAKAEEMKQVELPGLGSYKPDQLIRLKGIPALEKCTKLMLQLYHQRGAKKGFVCNDVDAFYRPELLSNIKQSITGLLNVGPVIGYDARIGRGLVDGDSDLEWLNQFADESVLFIAFGTVFSPSAEDMKAICTAIDKTPNYVLWSVRSPHKGVEGFSERGFPTSFEGKRARIVNWIQPRPSY</sequence>
<dbReference type="AlphaFoldDB" id="A0A023B0Q4"/>